<dbReference type="EMBL" id="CAUYUJ010015683">
    <property type="protein sequence ID" value="CAK0856949.1"/>
    <property type="molecule type" value="Genomic_DNA"/>
</dbReference>
<evidence type="ECO:0000256" key="1">
    <source>
        <dbReference type="SAM" id="MobiDB-lite"/>
    </source>
</evidence>
<protein>
    <submittedName>
        <fullName evidence="3">Uncharacterized protein</fullName>
    </submittedName>
</protein>
<keyword evidence="4" id="KW-1185">Reference proteome</keyword>
<feature type="transmembrane region" description="Helical" evidence="2">
    <location>
        <begin position="124"/>
        <end position="145"/>
    </location>
</feature>
<accession>A0ABN9UBZ7</accession>
<evidence type="ECO:0000313" key="3">
    <source>
        <dbReference type="EMBL" id="CAK0856949.1"/>
    </source>
</evidence>
<feature type="transmembrane region" description="Helical" evidence="2">
    <location>
        <begin position="82"/>
        <end position="104"/>
    </location>
</feature>
<proteinExistence type="predicted"/>
<name>A0ABN9UBZ7_9DINO</name>
<sequence>MRETVPVQVIGGYSCSVSAPAQPHGGGSADGTTVGSHTSSGQGATADASHQAAEAPCKRLPPTALVKAYLREGFARRDRTRALVQMMVVLIVLCGLFLLVYSLAPDFLELLLDLGKTLRSDRHNVVVILAVCIITLCLSAIPVPGRGGWNVIVGYIYGWPGFAILMTRLWYPVGFLGQPVGVAALVWS</sequence>
<organism evidence="3 4">
    <name type="scientific">Prorocentrum cordatum</name>
    <dbReference type="NCBI Taxonomy" id="2364126"/>
    <lineage>
        <taxon>Eukaryota</taxon>
        <taxon>Sar</taxon>
        <taxon>Alveolata</taxon>
        <taxon>Dinophyceae</taxon>
        <taxon>Prorocentrales</taxon>
        <taxon>Prorocentraceae</taxon>
        <taxon>Prorocentrum</taxon>
    </lineage>
</organism>
<keyword evidence="2" id="KW-0472">Membrane</keyword>
<feature type="compositionally biased region" description="Polar residues" evidence="1">
    <location>
        <begin position="30"/>
        <end position="43"/>
    </location>
</feature>
<keyword evidence="2" id="KW-0812">Transmembrane</keyword>
<evidence type="ECO:0000313" key="4">
    <source>
        <dbReference type="Proteomes" id="UP001189429"/>
    </source>
</evidence>
<keyword evidence="2" id="KW-1133">Transmembrane helix</keyword>
<feature type="transmembrane region" description="Helical" evidence="2">
    <location>
        <begin position="152"/>
        <end position="171"/>
    </location>
</feature>
<reference evidence="3" key="1">
    <citation type="submission" date="2023-10" db="EMBL/GenBank/DDBJ databases">
        <authorList>
            <person name="Chen Y."/>
            <person name="Shah S."/>
            <person name="Dougan E. K."/>
            <person name="Thang M."/>
            <person name="Chan C."/>
        </authorList>
    </citation>
    <scope>NUCLEOTIDE SEQUENCE [LARGE SCALE GENOMIC DNA]</scope>
</reference>
<gene>
    <name evidence="3" type="ORF">PCOR1329_LOCUS47186</name>
</gene>
<dbReference type="Proteomes" id="UP001189429">
    <property type="component" value="Unassembled WGS sequence"/>
</dbReference>
<feature type="region of interest" description="Disordered" evidence="1">
    <location>
        <begin position="21"/>
        <end position="48"/>
    </location>
</feature>
<comment type="caution">
    <text evidence="3">The sequence shown here is derived from an EMBL/GenBank/DDBJ whole genome shotgun (WGS) entry which is preliminary data.</text>
</comment>
<dbReference type="PROSITE" id="PS51257">
    <property type="entry name" value="PROKAR_LIPOPROTEIN"/>
    <property type="match status" value="1"/>
</dbReference>
<evidence type="ECO:0000256" key="2">
    <source>
        <dbReference type="SAM" id="Phobius"/>
    </source>
</evidence>